<dbReference type="EMBL" id="BQNB010020033">
    <property type="protein sequence ID" value="GJT91602.1"/>
    <property type="molecule type" value="Genomic_DNA"/>
</dbReference>
<protein>
    <submittedName>
        <fullName evidence="1">Uncharacterized protein</fullName>
    </submittedName>
</protein>
<keyword evidence="2" id="KW-1185">Reference proteome</keyword>
<gene>
    <name evidence="1" type="ORF">Tco_1080447</name>
</gene>
<evidence type="ECO:0000313" key="2">
    <source>
        <dbReference type="Proteomes" id="UP001151760"/>
    </source>
</evidence>
<reference evidence="1" key="2">
    <citation type="submission" date="2022-01" db="EMBL/GenBank/DDBJ databases">
        <authorList>
            <person name="Yamashiro T."/>
            <person name="Shiraishi A."/>
            <person name="Satake H."/>
            <person name="Nakayama K."/>
        </authorList>
    </citation>
    <scope>NUCLEOTIDE SEQUENCE</scope>
</reference>
<accession>A0ABQ5HWC8</accession>
<dbReference type="Proteomes" id="UP001151760">
    <property type="component" value="Unassembled WGS sequence"/>
</dbReference>
<sequence>MFPRSRQSRRDLPMDNPLVSIEVLRNRVNTYAVRITMLIADIEDDIMDPGEANSEAFPSPEVYGLLSSCLLQYFSYKENEVFQDMQLIHKIRDDKKYMKKVEPSSRSKAIEDIISIGSFVEALVLNHYVLVRKIL</sequence>
<comment type="caution">
    <text evidence="1">The sequence shown here is derived from an EMBL/GenBank/DDBJ whole genome shotgun (WGS) entry which is preliminary data.</text>
</comment>
<evidence type="ECO:0000313" key="1">
    <source>
        <dbReference type="EMBL" id="GJT91602.1"/>
    </source>
</evidence>
<reference evidence="1" key="1">
    <citation type="journal article" date="2022" name="Int. J. Mol. Sci.">
        <title>Draft Genome of Tanacetum Coccineum: Genomic Comparison of Closely Related Tanacetum-Family Plants.</title>
        <authorList>
            <person name="Yamashiro T."/>
            <person name="Shiraishi A."/>
            <person name="Nakayama K."/>
            <person name="Satake H."/>
        </authorList>
    </citation>
    <scope>NUCLEOTIDE SEQUENCE</scope>
</reference>
<proteinExistence type="predicted"/>
<name>A0ABQ5HWC8_9ASTR</name>
<organism evidence="1 2">
    <name type="scientific">Tanacetum coccineum</name>
    <dbReference type="NCBI Taxonomy" id="301880"/>
    <lineage>
        <taxon>Eukaryota</taxon>
        <taxon>Viridiplantae</taxon>
        <taxon>Streptophyta</taxon>
        <taxon>Embryophyta</taxon>
        <taxon>Tracheophyta</taxon>
        <taxon>Spermatophyta</taxon>
        <taxon>Magnoliopsida</taxon>
        <taxon>eudicotyledons</taxon>
        <taxon>Gunneridae</taxon>
        <taxon>Pentapetalae</taxon>
        <taxon>asterids</taxon>
        <taxon>campanulids</taxon>
        <taxon>Asterales</taxon>
        <taxon>Asteraceae</taxon>
        <taxon>Asteroideae</taxon>
        <taxon>Anthemideae</taxon>
        <taxon>Anthemidinae</taxon>
        <taxon>Tanacetum</taxon>
    </lineage>
</organism>